<dbReference type="PANTHER" id="PTHR37947">
    <property type="entry name" value="BLL2462 PROTEIN"/>
    <property type="match status" value="1"/>
</dbReference>
<evidence type="ECO:0000313" key="3">
    <source>
        <dbReference type="Proteomes" id="UP001139409"/>
    </source>
</evidence>
<dbReference type="InterPro" id="IPR029062">
    <property type="entry name" value="Class_I_gatase-like"/>
</dbReference>
<evidence type="ECO:0000313" key="2">
    <source>
        <dbReference type="EMBL" id="MCA6074286.1"/>
    </source>
</evidence>
<proteinExistence type="predicted"/>
<protein>
    <recommendedName>
        <fullName evidence="4">VWA domain-containing protein</fullName>
    </recommendedName>
</protein>
<dbReference type="Proteomes" id="UP001139409">
    <property type="component" value="Unassembled WGS sequence"/>
</dbReference>
<accession>A0A9X1HLW4</accession>
<dbReference type="SUPFAM" id="SSF52317">
    <property type="entry name" value="Class I glutamine amidotransferase-like"/>
    <property type="match status" value="1"/>
</dbReference>
<name>A0A9X1HLW4_9BACT</name>
<sequence length="694" mass="78895">MGSSVQLAYPVEFILLCIAAGFVYAYLLYKRSAPWSMAINRMLFGLRWITVTILAVLLLAPVLRQIQNYTEKPTVVLAVDNSSSIRALYDSAALRSIYEQVKTLADQLADQDYVVQFATLNGMQDNPDSIVFSQEKSNLDIMMRDIRNDYEGKNLQEVILLSDGIYNEGVSPAYRTFPFQVTTVGLGDSTAKKDIRIESLTYNKIAYEGNKFPLVVSLHQNGYDGTRVQVTVFNKGSNVASENILFDDGMALKDVNILLDAGEKGIQRYVVQVSELPDEFISENNRADAYVEIIEGKQKVCLVAATPHPDLSAIVESLQSNSNYEVELFIMSIADDRDAFLRRNEPTDLFILHQLPSRRYPMNWSEKLAGGSVLYVYGPQTDLDALSSLNDYFQIQTYAGEFDQVTGVINPSYLPFTYSDDFLQMLSQFPPLVTPFGEINLNGEAQVMMYQKVGSIETGKPLVMTMERDEIKSGIIIGSGMWQWKLTDYAKNKDNTNFNEFVQKLVQYLSTRADKRRFRLFPLKESYTEGEDVIFDTEVYNELYERVFGNRINLTIRESNGEEQTYSYVTSEGNSRYTVAGLKEGVYSYFASTDLEGSTERVSGEFVVQKLNLESMRLTADFNLLRQISEKNGGEFYLWDEIENLKNDLDSKEAQGIIFSEEKYLSAINLTWIFLLIVLLISVEWVVRKYYGSY</sequence>
<gene>
    <name evidence="2" type="ORF">LDX50_05370</name>
</gene>
<dbReference type="SUPFAM" id="SSF53300">
    <property type="entry name" value="vWA-like"/>
    <property type="match status" value="1"/>
</dbReference>
<keyword evidence="1" id="KW-0812">Transmembrane</keyword>
<organism evidence="2 3">
    <name type="scientific">Fulvivirga sedimenti</name>
    <dbReference type="NCBI Taxonomy" id="2879465"/>
    <lineage>
        <taxon>Bacteria</taxon>
        <taxon>Pseudomonadati</taxon>
        <taxon>Bacteroidota</taxon>
        <taxon>Cytophagia</taxon>
        <taxon>Cytophagales</taxon>
        <taxon>Fulvivirgaceae</taxon>
        <taxon>Fulvivirga</taxon>
    </lineage>
</organism>
<keyword evidence="3" id="KW-1185">Reference proteome</keyword>
<feature type="transmembrane region" description="Helical" evidence="1">
    <location>
        <begin position="6"/>
        <end position="29"/>
    </location>
</feature>
<keyword evidence="1" id="KW-0472">Membrane</keyword>
<dbReference type="AlphaFoldDB" id="A0A9X1HLW4"/>
<dbReference type="PANTHER" id="PTHR37947:SF1">
    <property type="entry name" value="BLL2462 PROTEIN"/>
    <property type="match status" value="1"/>
</dbReference>
<comment type="caution">
    <text evidence="2">The sequence shown here is derived from an EMBL/GenBank/DDBJ whole genome shotgun (WGS) entry which is preliminary data.</text>
</comment>
<reference evidence="2" key="1">
    <citation type="submission" date="2021-09" db="EMBL/GenBank/DDBJ databases">
        <title>Fulvivirga sp. isolated from coastal sediment.</title>
        <authorList>
            <person name="Yu H."/>
        </authorList>
    </citation>
    <scope>NUCLEOTIDE SEQUENCE</scope>
    <source>
        <strain evidence="2">1062</strain>
    </source>
</reference>
<feature type="transmembrane region" description="Helical" evidence="1">
    <location>
        <begin position="41"/>
        <end position="63"/>
    </location>
</feature>
<evidence type="ECO:0008006" key="4">
    <source>
        <dbReference type="Google" id="ProtNLM"/>
    </source>
</evidence>
<dbReference type="InterPro" id="IPR036465">
    <property type="entry name" value="vWFA_dom_sf"/>
</dbReference>
<keyword evidence="1" id="KW-1133">Transmembrane helix</keyword>
<feature type="transmembrane region" description="Helical" evidence="1">
    <location>
        <begin position="664"/>
        <end position="687"/>
    </location>
</feature>
<dbReference type="RefSeq" id="WP_225697381.1">
    <property type="nucleotide sequence ID" value="NZ_JAIXNE010000001.1"/>
</dbReference>
<evidence type="ECO:0000256" key="1">
    <source>
        <dbReference type="SAM" id="Phobius"/>
    </source>
</evidence>
<dbReference type="EMBL" id="JAIXNE010000001">
    <property type="protein sequence ID" value="MCA6074286.1"/>
    <property type="molecule type" value="Genomic_DNA"/>
</dbReference>